<feature type="chain" id="PRO_5039178884" description="Fe/B12 periplasmic-binding domain-containing protein" evidence="5">
    <location>
        <begin position="28"/>
        <end position="338"/>
    </location>
</feature>
<comment type="subcellular location">
    <subcellularLocation>
        <location evidence="1">Cell envelope</location>
    </subcellularLocation>
</comment>
<dbReference type="GO" id="GO:0030288">
    <property type="term" value="C:outer membrane-bounded periplasmic space"/>
    <property type="evidence" value="ECO:0007669"/>
    <property type="project" value="TreeGrafter"/>
</dbReference>
<dbReference type="PROSITE" id="PS50983">
    <property type="entry name" value="FE_B12_PBP"/>
    <property type="match status" value="1"/>
</dbReference>
<dbReference type="InterPro" id="IPR051313">
    <property type="entry name" value="Bact_iron-sidero_bind"/>
</dbReference>
<proteinExistence type="inferred from homology"/>
<feature type="domain" description="Fe/B12 periplasmic-binding" evidence="6">
    <location>
        <begin position="63"/>
        <end position="334"/>
    </location>
</feature>
<evidence type="ECO:0000259" key="6">
    <source>
        <dbReference type="PROSITE" id="PS50983"/>
    </source>
</evidence>
<evidence type="ECO:0000313" key="7">
    <source>
        <dbReference type="EMBL" id="AEK37308.1"/>
    </source>
</evidence>
<dbReference type="SUPFAM" id="SSF53807">
    <property type="entry name" value="Helical backbone' metal receptor"/>
    <property type="match status" value="1"/>
</dbReference>
<dbReference type="PROSITE" id="PS51257">
    <property type="entry name" value="PROKAR_LIPOPROTEIN"/>
    <property type="match status" value="1"/>
</dbReference>
<sequence>MNTTVRHTTYPSVALAAALLFGLSACGSDDTDPAGSPDTAASSDGVTITHQYGETRIDGVPEHPVTIGASWADALVKLDIPITGEFVAQSASTAGDRYAWTPAHDSKVSTYQTGSLPEVEEVAALHPDVILVGALSDEKVYEQYSDIAPVIPVMAPGVTLDNWRDVTTTAGKIFDKEDAAKDAVADVENLLAETKDKHPAVQGKTFAYGQLTPIQEFGVVTDPASPAARILSDVGLTLSPALSELAGQGDKGGSRQVISAERVDLLDADVLVFWPIAGGEDAFSKIAGWKELRAVRSGATTHLDNSSAPAFVTPTIYSMPWAVQKLTPALDALEETQQ</sequence>
<accession>G0HFQ5</accession>
<evidence type="ECO:0000256" key="2">
    <source>
        <dbReference type="ARBA" id="ARBA00008814"/>
    </source>
</evidence>
<feature type="signal peptide" evidence="5">
    <location>
        <begin position="1"/>
        <end position="27"/>
    </location>
</feature>
<dbReference type="Pfam" id="PF01497">
    <property type="entry name" value="Peripla_BP_2"/>
    <property type="match status" value="1"/>
</dbReference>
<dbReference type="RefSeq" id="WP_014010464.1">
    <property type="nucleotide sequence ID" value="NC_015859.1"/>
</dbReference>
<dbReference type="Proteomes" id="UP000006659">
    <property type="component" value="Chromosome"/>
</dbReference>
<dbReference type="STRING" id="858619.CVAR_1957"/>
<dbReference type="EMBL" id="CP002917">
    <property type="protein sequence ID" value="AEK37308.1"/>
    <property type="molecule type" value="Genomic_DNA"/>
</dbReference>
<dbReference type="eggNOG" id="COG0614">
    <property type="taxonomic scope" value="Bacteria"/>
</dbReference>
<evidence type="ECO:0000256" key="5">
    <source>
        <dbReference type="SAM" id="SignalP"/>
    </source>
</evidence>
<dbReference type="AlphaFoldDB" id="G0HFQ5"/>
<dbReference type="InterPro" id="IPR002491">
    <property type="entry name" value="ABC_transptr_periplasmic_BD"/>
</dbReference>
<keyword evidence="4 5" id="KW-0732">Signal</keyword>
<evidence type="ECO:0000256" key="3">
    <source>
        <dbReference type="ARBA" id="ARBA00022448"/>
    </source>
</evidence>
<keyword evidence="3" id="KW-0813">Transport</keyword>
<dbReference type="HOGENOM" id="CLU_038034_1_0_11"/>
<reference evidence="7 8" key="1">
    <citation type="journal article" date="2011" name="BMC Genomics">
        <title>Complete genome sequence of Corynebacterium variabile DSM 44702 isolated from the surface of smear-ripened cheeses and insights into cheese ripening and flavor generation.</title>
        <authorList>
            <person name="Schroeder J."/>
            <person name="Maus I."/>
            <person name="Trost E."/>
            <person name="Tauch A."/>
        </authorList>
    </citation>
    <scope>NUCLEOTIDE SEQUENCE [LARGE SCALE GENOMIC DNA]</scope>
    <source>
        <strain evidence="8">DSM 44702 / JCM 12073 / NCIMB 30131</strain>
    </source>
</reference>
<evidence type="ECO:0000256" key="1">
    <source>
        <dbReference type="ARBA" id="ARBA00004196"/>
    </source>
</evidence>
<organism evidence="7 8">
    <name type="scientific">Corynebacterium variabile (strain DSM 44702 / CIP 107183 / JCM 12073 / NCIMB 30131)</name>
    <name type="common">Corynebacterium mooreparkense</name>
    <dbReference type="NCBI Taxonomy" id="858619"/>
    <lineage>
        <taxon>Bacteria</taxon>
        <taxon>Bacillati</taxon>
        <taxon>Actinomycetota</taxon>
        <taxon>Actinomycetes</taxon>
        <taxon>Mycobacteriales</taxon>
        <taxon>Corynebacteriaceae</taxon>
        <taxon>Corynebacterium</taxon>
    </lineage>
</organism>
<dbReference type="KEGG" id="cva:CVAR_1957"/>
<dbReference type="GO" id="GO:1901678">
    <property type="term" value="P:iron coordination entity transport"/>
    <property type="evidence" value="ECO:0007669"/>
    <property type="project" value="UniProtKB-ARBA"/>
</dbReference>
<evidence type="ECO:0000256" key="4">
    <source>
        <dbReference type="ARBA" id="ARBA00022729"/>
    </source>
</evidence>
<evidence type="ECO:0000313" key="8">
    <source>
        <dbReference type="Proteomes" id="UP000006659"/>
    </source>
</evidence>
<dbReference type="PANTHER" id="PTHR30532">
    <property type="entry name" value="IRON III DICITRATE-BINDING PERIPLASMIC PROTEIN"/>
    <property type="match status" value="1"/>
</dbReference>
<dbReference type="Gene3D" id="3.40.50.1980">
    <property type="entry name" value="Nitrogenase molybdenum iron protein domain"/>
    <property type="match status" value="2"/>
</dbReference>
<name>G0HFQ5_CORVD</name>
<dbReference type="PANTHER" id="PTHR30532:SF24">
    <property type="entry name" value="FERRIC ENTEROBACTIN-BINDING PERIPLASMIC PROTEIN FEPB"/>
    <property type="match status" value="1"/>
</dbReference>
<gene>
    <name evidence="7" type="ordered locus">CVAR_1957</name>
</gene>
<protein>
    <recommendedName>
        <fullName evidence="6">Fe/B12 periplasmic-binding domain-containing protein</fullName>
    </recommendedName>
</protein>
<comment type="similarity">
    <text evidence="2">Belongs to the bacterial solute-binding protein 8 family.</text>
</comment>